<sequence>MPPWFTPAYFKKTQASKLGDAQGIPFFIDNIIRFHVGAGIPGVAPHYIPAINLQRASWLLWFDKPWFLSEGKLAAVRIIPSSWGSQRTCELHAINQLTPNSILHISIFITLCECFLGTHPHWGLWKRIFYLRHNNSRNVVYNVGSVCIYVRPDIDYFDVKFPDSVQWWRRRWLYVQDECKNSQEYGIAPFEGAEEILNADPGTQRPAEEKAGYEALMKRIHQLQNTHGEELSAPPSSIFSSPFLKVERWMSKLLSLMTRKNPLVLKVKSQDRRNLRLPLKRRLSQIALNLAAPSLLLSSFLQGTRGREMKSKIPAPPSPLRRLPKKLRLKKREPLTLTTTLAPLAPLKRKEKKKKPRSMPCYAEPKNALMLLRLSLSSARELAKKLKQIPLLLRVSDNLKIGVEGTIALVAESHQNVDWAKVGSPKGVNKEKWKALMKEAKPHSNKILAFLSPKTACRTAKTEAK</sequence>
<accession>A0AAD8S8U5</accession>
<dbReference type="PANTHER" id="PTHR33026">
    <property type="entry name" value="OS06G0360600 PROTEIN"/>
    <property type="match status" value="1"/>
</dbReference>
<organism evidence="2 3">
    <name type="scientific">Lolium multiflorum</name>
    <name type="common">Italian ryegrass</name>
    <name type="synonym">Lolium perenne subsp. multiflorum</name>
    <dbReference type="NCBI Taxonomy" id="4521"/>
    <lineage>
        <taxon>Eukaryota</taxon>
        <taxon>Viridiplantae</taxon>
        <taxon>Streptophyta</taxon>
        <taxon>Embryophyta</taxon>
        <taxon>Tracheophyta</taxon>
        <taxon>Spermatophyta</taxon>
        <taxon>Magnoliopsida</taxon>
        <taxon>Liliopsida</taxon>
        <taxon>Poales</taxon>
        <taxon>Poaceae</taxon>
        <taxon>BOP clade</taxon>
        <taxon>Pooideae</taxon>
        <taxon>Poodae</taxon>
        <taxon>Poeae</taxon>
        <taxon>Poeae Chloroplast Group 2 (Poeae type)</taxon>
        <taxon>Loliodinae</taxon>
        <taxon>Loliinae</taxon>
        <taxon>Lolium</taxon>
    </lineage>
</organism>
<dbReference type="InterPro" id="IPR007321">
    <property type="entry name" value="Transposase_28"/>
</dbReference>
<dbReference type="EMBL" id="JAUUTY010000004">
    <property type="protein sequence ID" value="KAK1647617.1"/>
    <property type="molecule type" value="Genomic_DNA"/>
</dbReference>
<dbReference type="AlphaFoldDB" id="A0AAD8S8U5"/>
<comment type="caution">
    <text evidence="2">The sequence shown here is derived from an EMBL/GenBank/DDBJ whole genome shotgun (WGS) entry which is preliminary data.</text>
</comment>
<evidence type="ECO:0000313" key="2">
    <source>
        <dbReference type="EMBL" id="KAK1647617.1"/>
    </source>
</evidence>
<evidence type="ECO:0000313" key="3">
    <source>
        <dbReference type="Proteomes" id="UP001231189"/>
    </source>
</evidence>
<protein>
    <recommendedName>
        <fullName evidence="1">Transposase (putative) gypsy type domain-containing protein</fullName>
    </recommendedName>
</protein>
<feature type="domain" description="Transposase (putative) gypsy type" evidence="1">
    <location>
        <begin position="94"/>
        <end position="132"/>
    </location>
</feature>
<name>A0AAD8S8U5_LOLMU</name>
<dbReference type="Proteomes" id="UP001231189">
    <property type="component" value="Unassembled WGS sequence"/>
</dbReference>
<gene>
    <name evidence="2" type="ORF">QYE76_065422</name>
</gene>
<dbReference type="Pfam" id="PF04195">
    <property type="entry name" value="Transposase_28"/>
    <property type="match status" value="1"/>
</dbReference>
<keyword evidence="3" id="KW-1185">Reference proteome</keyword>
<reference evidence="2" key="1">
    <citation type="submission" date="2023-07" db="EMBL/GenBank/DDBJ databases">
        <title>A chromosome-level genome assembly of Lolium multiflorum.</title>
        <authorList>
            <person name="Chen Y."/>
            <person name="Copetti D."/>
            <person name="Kolliker R."/>
            <person name="Studer B."/>
        </authorList>
    </citation>
    <scope>NUCLEOTIDE SEQUENCE</scope>
    <source>
        <strain evidence="2">02402/16</strain>
        <tissue evidence="2">Leaf</tissue>
    </source>
</reference>
<dbReference type="PANTHER" id="PTHR33026:SF7">
    <property type="entry name" value="OS03G0100275 PROTEIN"/>
    <property type="match status" value="1"/>
</dbReference>
<evidence type="ECO:0000259" key="1">
    <source>
        <dbReference type="Pfam" id="PF04195"/>
    </source>
</evidence>
<proteinExistence type="predicted"/>